<comment type="caution">
    <text evidence="1">The sequence shown here is derived from an EMBL/GenBank/DDBJ whole genome shotgun (WGS) entry which is preliminary data.</text>
</comment>
<dbReference type="Proteomes" id="UP001159363">
    <property type="component" value="Chromosome 5"/>
</dbReference>
<protein>
    <submittedName>
        <fullName evidence="1">Uncharacterized protein</fullName>
    </submittedName>
</protein>
<dbReference type="EMBL" id="JARBHB010000006">
    <property type="protein sequence ID" value="KAJ8880494.1"/>
    <property type="molecule type" value="Genomic_DNA"/>
</dbReference>
<name>A0ABQ9H863_9NEOP</name>
<keyword evidence="2" id="KW-1185">Reference proteome</keyword>
<organism evidence="1 2">
    <name type="scientific">Dryococelus australis</name>
    <dbReference type="NCBI Taxonomy" id="614101"/>
    <lineage>
        <taxon>Eukaryota</taxon>
        <taxon>Metazoa</taxon>
        <taxon>Ecdysozoa</taxon>
        <taxon>Arthropoda</taxon>
        <taxon>Hexapoda</taxon>
        <taxon>Insecta</taxon>
        <taxon>Pterygota</taxon>
        <taxon>Neoptera</taxon>
        <taxon>Polyneoptera</taxon>
        <taxon>Phasmatodea</taxon>
        <taxon>Verophasmatodea</taxon>
        <taxon>Anareolatae</taxon>
        <taxon>Phasmatidae</taxon>
        <taxon>Eurycanthinae</taxon>
        <taxon>Dryococelus</taxon>
    </lineage>
</organism>
<sequence>MEFGNPASWLACEKSILCYTSVSGHSSKSHSEKIDIILYVLGDRAEEIWTQFEPVPDILELSLKAFSKYFTQRRKTIFESYKFNSHIQEAGETVGNSWLLYDGSAQFGI</sequence>
<accession>A0ABQ9H863</accession>
<evidence type="ECO:0000313" key="1">
    <source>
        <dbReference type="EMBL" id="KAJ8880494.1"/>
    </source>
</evidence>
<gene>
    <name evidence="1" type="ORF">PR048_016964</name>
</gene>
<evidence type="ECO:0000313" key="2">
    <source>
        <dbReference type="Proteomes" id="UP001159363"/>
    </source>
</evidence>
<reference evidence="1 2" key="1">
    <citation type="submission" date="2023-02" db="EMBL/GenBank/DDBJ databases">
        <title>LHISI_Scaffold_Assembly.</title>
        <authorList>
            <person name="Stuart O.P."/>
            <person name="Cleave R."/>
            <person name="Magrath M.J.L."/>
            <person name="Mikheyev A.S."/>
        </authorList>
    </citation>
    <scope>NUCLEOTIDE SEQUENCE [LARGE SCALE GENOMIC DNA]</scope>
    <source>
        <strain evidence="1">Daus_M_001</strain>
        <tissue evidence="1">Leg muscle</tissue>
    </source>
</reference>
<proteinExistence type="predicted"/>